<feature type="domain" description="O-antigen ligase-related" evidence="6">
    <location>
        <begin position="247"/>
        <end position="390"/>
    </location>
</feature>
<evidence type="ECO:0000256" key="4">
    <source>
        <dbReference type="ARBA" id="ARBA00023136"/>
    </source>
</evidence>
<dbReference type="GO" id="GO:0016874">
    <property type="term" value="F:ligase activity"/>
    <property type="evidence" value="ECO:0007669"/>
    <property type="project" value="UniProtKB-KW"/>
</dbReference>
<sequence length="460" mass="52795">MSHLYPSKSVAMPAKTNYLFSGVWIRWQALSLGERFVCANILLIPIWWVAGLYRYMSSLLLLVVAIYEWHKHGEIRLKRPTVPVMAFIAFGVYQVATIFFAYSVPGRDKLSTPLILTFVPALWLWYIQSNNIKIRANVVAWACTMSVVQMLAFWLLAHFVIPESFFLPLQIRNIHSMVTGEDLRGFKVINNPYYLIPYANYGNLHGWRRYSLFFIYPEFFAIYLGFIGLISREVKNRAWSIGLLSGCLFLLFWSGTRAVWVALPMMLILHYIISNLTKLWGPTIVFALMAIVSFTTLAVPQATNLITAQFTQSTQAINEVRDNSSEVRFEIYRQTLQRIRENENEMIWGHPAPGEVIAGVSGNDNAVIGSHSFVLGTLLYRNGMIGTAIFAFFWVSLFVWLYETRNGRPITCFCILVFYVMLSPTSPIIYDMQISALIILLCVAIRRKDYQAPRRLMSYA</sequence>
<accession>A0ABR9URV2</accession>
<dbReference type="Pfam" id="PF04932">
    <property type="entry name" value="Wzy_C"/>
    <property type="match status" value="1"/>
</dbReference>
<comment type="subcellular location">
    <subcellularLocation>
        <location evidence="1">Membrane</location>
        <topology evidence="1">Multi-pass membrane protein</topology>
    </subcellularLocation>
</comment>
<proteinExistence type="predicted"/>
<feature type="transmembrane region" description="Helical" evidence="5">
    <location>
        <begin position="110"/>
        <end position="127"/>
    </location>
</feature>
<feature type="transmembrane region" description="Helical" evidence="5">
    <location>
        <begin position="82"/>
        <end position="104"/>
    </location>
</feature>
<evidence type="ECO:0000313" key="8">
    <source>
        <dbReference type="Proteomes" id="UP000651156"/>
    </source>
</evidence>
<feature type="transmembrane region" description="Helical" evidence="5">
    <location>
        <begin position="243"/>
        <end position="273"/>
    </location>
</feature>
<evidence type="ECO:0000256" key="1">
    <source>
        <dbReference type="ARBA" id="ARBA00004141"/>
    </source>
</evidence>
<dbReference type="EMBL" id="JADEWN010000025">
    <property type="protein sequence ID" value="MBE9191006.1"/>
    <property type="molecule type" value="Genomic_DNA"/>
</dbReference>
<keyword evidence="2 5" id="KW-0812">Transmembrane</keyword>
<keyword evidence="4 5" id="KW-0472">Membrane</keyword>
<feature type="transmembrane region" description="Helical" evidence="5">
    <location>
        <begin position="279"/>
        <end position="299"/>
    </location>
</feature>
<protein>
    <submittedName>
        <fullName evidence="7">O-antigen ligase family protein</fullName>
    </submittedName>
</protein>
<name>A0ABR9URV2_9CHRO</name>
<feature type="transmembrane region" description="Helical" evidence="5">
    <location>
        <begin position="52"/>
        <end position="70"/>
    </location>
</feature>
<dbReference type="RefSeq" id="WP_193932169.1">
    <property type="nucleotide sequence ID" value="NZ_CAWPMZ010000051.1"/>
</dbReference>
<keyword evidence="8" id="KW-1185">Reference proteome</keyword>
<feature type="transmembrane region" description="Helical" evidence="5">
    <location>
        <begin position="139"/>
        <end position="161"/>
    </location>
</feature>
<evidence type="ECO:0000259" key="6">
    <source>
        <dbReference type="Pfam" id="PF04932"/>
    </source>
</evidence>
<dbReference type="InterPro" id="IPR007016">
    <property type="entry name" value="O-antigen_ligase-rel_domated"/>
</dbReference>
<feature type="transmembrane region" description="Helical" evidence="5">
    <location>
        <begin position="383"/>
        <end position="402"/>
    </location>
</feature>
<reference evidence="7 8" key="1">
    <citation type="submission" date="2020-10" db="EMBL/GenBank/DDBJ databases">
        <authorList>
            <person name="Castelo-Branco R."/>
            <person name="Eusebio N."/>
            <person name="Adriana R."/>
            <person name="Vieira A."/>
            <person name="Brugerolle De Fraissinette N."/>
            <person name="Rezende De Castro R."/>
            <person name="Schneider M.P."/>
            <person name="Vasconcelos V."/>
            <person name="Leao P.N."/>
        </authorList>
    </citation>
    <scope>NUCLEOTIDE SEQUENCE [LARGE SCALE GENOMIC DNA]</scope>
    <source>
        <strain evidence="7 8">LEGE 06123</strain>
    </source>
</reference>
<evidence type="ECO:0000256" key="3">
    <source>
        <dbReference type="ARBA" id="ARBA00022989"/>
    </source>
</evidence>
<organism evidence="7 8">
    <name type="scientific">Gloeocapsopsis crepidinum LEGE 06123</name>
    <dbReference type="NCBI Taxonomy" id="588587"/>
    <lineage>
        <taxon>Bacteria</taxon>
        <taxon>Bacillati</taxon>
        <taxon>Cyanobacteriota</taxon>
        <taxon>Cyanophyceae</taxon>
        <taxon>Oscillatoriophycideae</taxon>
        <taxon>Chroococcales</taxon>
        <taxon>Chroococcaceae</taxon>
        <taxon>Gloeocapsopsis</taxon>
    </lineage>
</organism>
<gene>
    <name evidence="7" type="ORF">IQ230_11710</name>
</gene>
<keyword evidence="3 5" id="KW-1133">Transmembrane helix</keyword>
<keyword evidence="7" id="KW-0436">Ligase</keyword>
<feature type="transmembrane region" description="Helical" evidence="5">
    <location>
        <begin position="210"/>
        <end position="231"/>
    </location>
</feature>
<feature type="transmembrane region" description="Helical" evidence="5">
    <location>
        <begin position="428"/>
        <end position="445"/>
    </location>
</feature>
<evidence type="ECO:0000256" key="5">
    <source>
        <dbReference type="SAM" id="Phobius"/>
    </source>
</evidence>
<evidence type="ECO:0000256" key="2">
    <source>
        <dbReference type="ARBA" id="ARBA00022692"/>
    </source>
</evidence>
<dbReference type="Proteomes" id="UP000651156">
    <property type="component" value="Unassembled WGS sequence"/>
</dbReference>
<comment type="caution">
    <text evidence="7">The sequence shown here is derived from an EMBL/GenBank/DDBJ whole genome shotgun (WGS) entry which is preliminary data.</text>
</comment>
<evidence type="ECO:0000313" key="7">
    <source>
        <dbReference type="EMBL" id="MBE9191006.1"/>
    </source>
</evidence>